<keyword evidence="1" id="KW-0472">Membrane</keyword>
<comment type="caution">
    <text evidence="2">The sequence shown here is derived from an EMBL/GenBank/DDBJ whole genome shotgun (WGS) entry which is preliminary data.</text>
</comment>
<sequence length="124" mass="12960">MTRALYLVLGLGFTGLGIAGAFLPLLPTTVFLILAAGCFAKSSPRLEAWILDHKQFGPLVRDWRAHGAIPRKAKVLACTGMAVGFAVFFLSVHPDLWLALAVAAALAACAAFVVSRPSGSRPGG</sequence>
<keyword evidence="1" id="KW-0812">Transmembrane</keyword>
<dbReference type="InterPro" id="IPR007401">
    <property type="entry name" value="DUF454"/>
</dbReference>
<protein>
    <recommendedName>
        <fullName evidence="4">DUF454 domain-containing protein</fullName>
    </recommendedName>
</protein>
<accession>A0A839ZUH4</accession>
<dbReference type="PANTHER" id="PTHR35813:SF1">
    <property type="entry name" value="INNER MEMBRANE PROTEIN YBAN"/>
    <property type="match status" value="1"/>
</dbReference>
<organism evidence="2 3">
    <name type="scientific">Phenylobacterium haematophilum</name>
    <dbReference type="NCBI Taxonomy" id="98513"/>
    <lineage>
        <taxon>Bacteria</taxon>
        <taxon>Pseudomonadati</taxon>
        <taxon>Pseudomonadota</taxon>
        <taxon>Alphaproteobacteria</taxon>
        <taxon>Caulobacterales</taxon>
        <taxon>Caulobacteraceae</taxon>
        <taxon>Phenylobacterium</taxon>
    </lineage>
</organism>
<proteinExistence type="predicted"/>
<evidence type="ECO:0000313" key="3">
    <source>
        <dbReference type="Proteomes" id="UP000530564"/>
    </source>
</evidence>
<keyword evidence="3" id="KW-1185">Reference proteome</keyword>
<dbReference type="EMBL" id="JACIDK010000001">
    <property type="protein sequence ID" value="MBB3889926.1"/>
    <property type="molecule type" value="Genomic_DNA"/>
</dbReference>
<dbReference type="AlphaFoldDB" id="A0A839ZUH4"/>
<evidence type="ECO:0000256" key="1">
    <source>
        <dbReference type="SAM" id="Phobius"/>
    </source>
</evidence>
<reference evidence="2 3" key="1">
    <citation type="submission" date="2020-08" db="EMBL/GenBank/DDBJ databases">
        <title>Genomic Encyclopedia of Type Strains, Phase IV (KMG-IV): sequencing the most valuable type-strain genomes for metagenomic binning, comparative biology and taxonomic classification.</title>
        <authorList>
            <person name="Goeker M."/>
        </authorList>
    </citation>
    <scope>NUCLEOTIDE SEQUENCE [LARGE SCALE GENOMIC DNA]</scope>
    <source>
        <strain evidence="2 3">DSM 21793</strain>
    </source>
</reference>
<dbReference type="Proteomes" id="UP000530564">
    <property type="component" value="Unassembled WGS sequence"/>
</dbReference>
<dbReference type="PANTHER" id="PTHR35813">
    <property type="entry name" value="INNER MEMBRANE PROTEIN YBAN"/>
    <property type="match status" value="1"/>
</dbReference>
<keyword evidence="1" id="KW-1133">Transmembrane helix</keyword>
<gene>
    <name evidence="2" type="ORF">GGQ61_000623</name>
</gene>
<name>A0A839ZUH4_9CAUL</name>
<feature type="transmembrane region" description="Helical" evidence="1">
    <location>
        <begin position="73"/>
        <end position="90"/>
    </location>
</feature>
<feature type="transmembrane region" description="Helical" evidence="1">
    <location>
        <begin position="6"/>
        <end position="39"/>
    </location>
</feature>
<evidence type="ECO:0008006" key="4">
    <source>
        <dbReference type="Google" id="ProtNLM"/>
    </source>
</evidence>
<dbReference type="RefSeq" id="WP_183769844.1">
    <property type="nucleotide sequence ID" value="NZ_JACIDK010000001.1"/>
</dbReference>
<dbReference type="PIRSF" id="PIRSF016789">
    <property type="entry name" value="DUF454"/>
    <property type="match status" value="1"/>
</dbReference>
<dbReference type="GO" id="GO:0005886">
    <property type="term" value="C:plasma membrane"/>
    <property type="evidence" value="ECO:0007669"/>
    <property type="project" value="TreeGrafter"/>
</dbReference>
<dbReference type="Pfam" id="PF04304">
    <property type="entry name" value="DUF454"/>
    <property type="match status" value="1"/>
</dbReference>
<evidence type="ECO:0000313" key="2">
    <source>
        <dbReference type="EMBL" id="MBB3889926.1"/>
    </source>
</evidence>
<feature type="transmembrane region" description="Helical" evidence="1">
    <location>
        <begin position="96"/>
        <end position="114"/>
    </location>
</feature>